<evidence type="ECO:0000256" key="1">
    <source>
        <dbReference type="ARBA" id="ARBA00022723"/>
    </source>
</evidence>
<reference evidence="7 8" key="1">
    <citation type="submission" date="2024-08" db="EMBL/GenBank/DDBJ databases">
        <authorList>
            <person name="Cucini C."/>
            <person name="Frati F."/>
        </authorList>
    </citation>
    <scope>NUCLEOTIDE SEQUENCE [LARGE SCALE GENOMIC DNA]</scope>
</reference>
<feature type="domain" description="C2H2-type" evidence="6">
    <location>
        <begin position="420"/>
        <end position="447"/>
    </location>
</feature>
<accession>A0ABP1RVP1</accession>
<comment type="caution">
    <text evidence="7">The sequence shown here is derived from an EMBL/GenBank/DDBJ whole genome shotgun (WGS) entry which is preliminary data.</text>
</comment>
<dbReference type="PROSITE" id="PS50157">
    <property type="entry name" value="ZINC_FINGER_C2H2_2"/>
    <property type="match status" value="5"/>
</dbReference>
<dbReference type="Pfam" id="PF00096">
    <property type="entry name" value="zf-C2H2"/>
    <property type="match status" value="2"/>
</dbReference>
<sequence>MTVNVCLVCLNHFENEPSSISPEHIDNSLLLKRFLKFAQNYLQISSDTDEYFPTSLERESFCKKCELAVINPICQVYQEYLSTQLRLSWELGQLGKLLDNSKQSTGSVESKFSKLKSLSLQLGIDGVSGMNEFRTLLTEKCKLKGKETLPFIPFQRCKTPAKTAAAVRSSENYVTNLAGEEMATVPVSHDENHVKIEVQSLYYHNEDDDDLFFEPSSLNATDPLHLHEDAGPVTDYPESCSTTEQGVELSVEQISIKNEICPDDEDNTDPDPRLVQTREEFDTDNDTTFEMGLIQNPETSICPYCQKSFPRRANLNVHIAKVHPEQQYRGKTCTICFREFPTRQKLQGHFRSVHEGRRYSCSFCNASFKIKCHLKAHIASIHKPEPASCNLCGKVLKNIKYLKEHMAAVHPDPAKKQNWPKCPKCNKSFFRKTQIQQHMRSCPVVDF</sequence>
<evidence type="ECO:0000259" key="6">
    <source>
        <dbReference type="PROSITE" id="PS50157"/>
    </source>
</evidence>
<keyword evidence="4" id="KW-0862">Zinc</keyword>
<evidence type="ECO:0000256" key="5">
    <source>
        <dbReference type="PROSITE-ProRule" id="PRU00042"/>
    </source>
</evidence>
<dbReference type="SMART" id="SM00355">
    <property type="entry name" value="ZnF_C2H2"/>
    <property type="match status" value="5"/>
</dbReference>
<feature type="domain" description="C2H2-type" evidence="6">
    <location>
        <begin position="331"/>
        <end position="359"/>
    </location>
</feature>
<evidence type="ECO:0000256" key="2">
    <source>
        <dbReference type="ARBA" id="ARBA00022737"/>
    </source>
</evidence>
<dbReference type="InterPro" id="IPR013087">
    <property type="entry name" value="Znf_C2H2_type"/>
</dbReference>
<keyword evidence="1" id="KW-0479">Metal-binding</keyword>
<dbReference type="EMBL" id="CAXLJM020000113">
    <property type="protein sequence ID" value="CAL8137030.1"/>
    <property type="molecule type" value="Genomic_DNA"/>
</dbReference>
<organism evidence="7 8">
    <name type="scientific">Orchesella dallaii</name>
    <dbReference type="NCBI Taxonomy" id="48710"/>
    <lineage>
        <taxon>Eukaryota</taxon>
        <taxon>Metazoa</taxon>
        <taxon>Ecdysozoa</taxon>
        <taxon>Arthropoda</taxon>
        <taxon>Hexapoda</taxon>
        <taxon>Collembola</taxon>
        <taxon>Entomobryomorpha</taxon>
        <taxon>Entomobryoidea</taxon>
        <taxon>Orchesellidae</taxon>
        <taxon>Orchesellinae</taxon>
        <taxon>Orchesella</taxon>
    </lineage>
</organism>
<dbReference type="SUPFAM" id="SSF57667">
    <property type="entry name" value="beta-beta-alpha zinc fingers"/>
    <property type="match status" value="3"/>
</dbReference>
<dbReference type="Pfam" id="PF13894">
    <property type="entry name" value="zf-C2H2_4"/>
    <property type="match status" value="1"/>
</dbReference>
<name>A0ABP1RVP1_9HEXA</name>
<feature type="domain" description="C2H2-type" evidence="6">
    <location>
        <begin position="300"/>
        <end position="328"/>
    </location>
</feature>
<evidence type="ECO:0000256" key="3">
    <source>
        <dbReference type="ARBA" id="ARBA00022771"/>
    </source>
</evidence>
<keyword evidence="2" id="KW-0677">Repeat</keyword>
<dbReference type="Proteomes" id="UP001642540">
    <property type="component" value="Unassembled WGS sequence"/>
</dbReference>
<dbReference type="PROSITE" id="PS00028">
    <property type="entry name" value="ZINC_FINGER_C2H2_1"/>
    <property type="match status" value="4"/>
</dbReference>
<feature type="domain" description="C2H2-type" evidence="6">
    <location>
        <begin position="387"/>
        <end position="415"/>
    </location>
</feature>
<proteinExistence type="predicted"/>
<feature type="domain" description="C2H2-type" evidence="6">
    <location>
        <begin position="359"/>
        <end position="387"/>
    </location>
</feature>
<gene>
    <name evidence="7" type="ORF">ODALV1_LOCUS26733</name>
</gene>
<keyword evidence="8" id="KW-1185">Reference proteome</keyword>
<dbReference type="PANTHER" id="PTHR24409:SF295">
    <property type="entry name" value="AZ2-RELATED"/>
    <property type="match status" value="1"/>
</dbReference>
<dbReference type="PANTHER" id="PTHR24409">
    <property type="entry name" value="ZINC FINGER PROTEIN 142"/>
    <property type="match status" value="1"/>
</dbReference>
<evidence type="ECO:0000313" key="8">
    <source>
        <dbReference type="Proteomes" id="UP001642540"/>
    </source>
</evidence>
<keyword evidence="3 5" id="KW-0863">Zinc-finger</keyword>
<evidence type="ECO:0000313" key="7">
    <source>
        <dbReference type="EMBL" id="CAL8137030.1"/>
    </source>
</evidence>
<evidence type="ECO:0000256" key="4">
    <source>
        <dbReference type="ARBA" id="ARBA00022833"/>
    </source>
</evidence>
<dbReference type="InterPro" id="IPR036236">
    <property type="entry name" value="Znf_C2H2_sf"/>
</dbReference>
<protein>
    <recommendedName>
        <fullName evidence="6">C2H2-type domain-containing protein</fullName>
    </recommendedName>
</protein>
<dbReference type="Gene3D" id="3.30.160.60">
    <property type="entry name" value="Classic Zinc Finger"/>
    <property type="match status" value="3"/>
</dbReference>